<feature type="region of interest" description="Disordered" evidence="1">
    <location>
        <begin position="62"/>
        <end position="102"/>
    </location>
</feature>
<feature type="domain" description="Putative regulatory protein FmdB zinc ribbon" evidence="2">
    <location>
        <begin position="12"/>
        <end position="50"/>
    </location>
</feature>
<dbReference type="SMART" id="SM00834">
    <property type="entry name" value="CxxC_CXXC_SSSS"/>
    <property type="match status" value="1"/>
</dbReference>
<reference evidence="4" key="1">
    <citation type="journal article" date="2019" name="Int. J. Syst. Evol. Microbiol.">
        <title>The Global Catalogue of Microorganisms (GCM) 10K type strain sequencing project: providing services to taxonomists for standard genome sequencing and annotation.</title>
        <authorList>
            <consortium name="The Broad Institute Genomics Platform"/>
            <consortium name="The Broad Institute Genome Sequencing Center for Infectious Disease"/>
            <person name="Wu L."/>
            <person name="Ma J."/>
        </authorList>
    </citation>
    <scope>NUCLEOTIDE SEQUENCE [LARGE SCALE GENOMIC DNA]</scope>
    <source>
        <strain evidence="4">JCM 3369</strain>
    </source>
</reference>
<evidence type="ECO:0000313" key="4">
    <source>
        <dbReference type="Proteomes" id="UP001596380"/>
    </source>
</evidence>
<name>A0ABW2CK58_9ACTN</name>
<protein>
    <submittedName>
        <fullName evidence="3">FmdB family zinc ribbon protein</fullName>
    </submittedName>
</protein>
<accession>A0ABW2CK58</accession>
<keyword evidence="4" id="KW-1185">Reference proteome</keyword>
<evidence type="ECO:0000259" key="2">
    <source>
        <dbReference type="SMART" id="SM00834"/>
    </source>
</evidence>
<organism evidence="3 4">
    <name type="scientific">Actinomadura yumaensis</name>
    <dbReference type="NCBI Taxonomy" id="111807"/>
    <lineage>
        <taxon>Bacteria</taxon>
        <taxon>Bacillati</taxon>
        <taxon>Actinomycetota</taxon>
        <taxon>Actinomycetes</taxon>
        <taxon>Streptosporangiales</taxon>
        <taxon>Thermomonosporaceae</taxon>
        <taxon>Actinomadura</taxon>
    </lineage>
</organism>
<dbReference type="Proteomes" id="UP001596380">
    <property type="component" value="Unassembled WGS sequence"/>
</dbReference>
<evidence type="ECO:0000313" key="3">
    <source>
        <dbReference type="EMBL" id="MFC6881001.1"/>
    </source>
</evidence>
<dbReference type="InterPro" id="IPR013429">
    <property type="entry name" value="Regulatory_FmdB_Zinc_ribbon"/>
</dbReference>
<dbReference type="NCBIfam" id="TIGR02605">
    <property type="entry name" value="CxxC_CxxC_SSSS"/>
    <property type="match status" value="1"/>
</dbReference>
<dbReference type="EMBL" id="JBHSXS010000006">
    <property type="protein sequence ID" value="MFC6881001.1"/>
    <property type="molecule type" value="Genomic_DNA"/>
</dbReference>
<proteinExistence type="predicted"/>
<gene>
    <name evidence="3" type="ORF">ACFQKB_14635</name>
</gene>
<comment type="caution">
    <text evidence="3">The sequence shown here is derived from an EMBL/GenBank/DDBJ whole genome shotgun (WGS) entry which is preliminary data.</text>
</comment>
<evidence type="ECO:0000256" key="1">
    <source>
        <dbReference type="SAM" id="MobiDB-lite"/>
    </source>
</evidence>
<dbReference type="RefSeq" id="WP_160826447.1">
    <property type="nucleotide sequence ID" value="NZ_JBHSXE010000001.1"/>
</dbReference>
<sequence length="102" mass="10694">MPEPAGGVFVVVYEYRCPECGPFGVARPMGEAGGTERCPACAGAARRVFTAPGVRRTPGALGRALAAQEASAHEPRVVNAVPPARRRPGPAPDPRRARLPRP</sequence>
<dbReference type="Pfam" id="PF09723">
    <property type="entry name" value="Zn_ribbon_8"/>
    <property type="match status" value="1"/>
</dbReference>